<dbReference type="GO" id="GO:0031177">
    <property type="term" value="F:phosphopantetheine binding"/>
    <property type="evidence" value="ECO:0007669"/>
    <property type="project" value="TreeGrafter"/>
</dbReference>
<dbReference type="InterPro" id="IPR045851">
    <property type="entry name" value="AMP-bd_C_sf"/>
</dbReference>
<dbReference type="EMBL" id="QZFU01000029">
    <property type="protein sequence ID" value="RJO72340.1"/>
    <property type="molecule type" value="Genomic_DNA"/>
</dbReference>
<sequence length="667" mass="72175">MPDVRAAPYDLTAELAAGSAGRDRMALVVAAFAIALCRWTAASEAAISVAGRVIRLRLDDRAPIAEFLRTVLAVGATEDGSVDLVIVSEHTDLRSGEIRFLTEVPNAEHGFIADVAAGVNELASLDGSVQDVRCIAPERRRILDVLAGADIPAADIETLFLDQVRRHPHEIAVRDASVELTYEQLAHAADRYADVLRCAGVCPLDTVLVAIRRSVGEVVTLLATIRLGAAYAGFDEDAPAARLTRMVGKLAPAAAVVDAATIDHPALREVTLVDTWHPELRTDPGPLSRTPGSDDPNRTAYIAFTSGSTGEPKGVVVPHRAVTRLARTTEIQLRPGDRVLRMAPLAFDASTYEIWATLLNGATLEVFPAKLPSVGKLERFLTERKISVAWLTASLFRLIAMSRPQALTGLRWLLSGGEVVSHEAAARMLELHPGLVITNGYGPTENTTFTTTYTVWNSAQIDGPLPIGKPIAGTKVFVLDRDARLLPPGAVGELYAAGAGLADGYLDDETETNRRFGHFSPDIDERLYRTGDLVRLDPIGNLVFLGRADKQIKLDGHRIETEEIGGILARHPDIRDAVIVVAWQQDRSPRLVAGVVIHPGADADQRAWRAYLSHLLPNYAVPTRWVVVDEIPLTRNGKVDEKALIESAIPPTPARDGDRDALAARQR</sequence>
<evidence type="ECO:0000256" key="1">
    <source>
        <dbReference type="SAM" id="MobiDB-lite"/>
    </source>
</evidence>
<dbReference type="RefSeq" id="WP_120043441.1">
    <property type="nucleotide sequence ID" value="NZ_QZFU01000029.1"/>
</dbReference>
<protein>
    <submittedName>
        <fullName evidence="4">Amino acid adenylation domain-containing protein</fullName>
    </submittedName>
</protein>
<evidence type="ECO:0000259" key="2">
    <source>
        <dbReference type="Pfam" id="PF00501"/>
    </source>
</evidence>
<dbReference type="Pfam" id="PF00501">
    <property type="entry name" value="AMP-binding"/>
    <property type="match status" value="1"/>
</dbReference>
<dbReference type="AlphaFoldDB" id="A0A3A4KHN7"/>
<dbReference type="SUPFAM" id="SSF56801">
    <property type="entry name" value="Acetyl-CoA synthetase-like"/>
    <property type="match status" value="1"/>
</dbReference>
<feature type="domain" description="AMP-dependent synthetase/ligase" evidence="2">
    <location>
        <begin position="162"/>
        <end position="506"/>
    </location>
</feature>
<feature type="compositionally biased region" description="Basic and acidic residues" evidence="1">
    <location>
        <begin position="655"/>
        <end position="667"/>
    </location>
</feature>
<feature type="domain" description="AMP-binding enzyme C-terminal" evidence="3">
    <location>
        <begin position="566"/>
        <end position="638"/>
    </location>
</feature>
<feature type="region of interest" description="Disordered" evidence="1">
    <location>
        <begin position="646"/>
        <end position="667"/>
    </location>
</feature>
<dbReference type="Gene3D" id="2.30.38.10">
    <property type="entry name" value="Luciferase, Domain 3"/>
    <property type="match status" value="1"/>
</dbReference>
<dbReference type="PANTHER" id="PTHR45527">
    <property type="entry name" value="NONRIBOSOMAL PEPTIDE SYNTHETASE"/>
    <property type="match status" value="1"/>
</dbReference>
<dbReference type="InterPro" id="IPR000873">
    <property type="entry name" value="AMP-dep_synth/lig_dom"/>
</dbReference>
<dbReference type="NCBIfam" id="TIGR01733">
    <property type="entry name" value="AA-adenyl-dom"/>
    <property type="match status" value="1"/>
</dbReference>
<dbReference type="InterPro" id="IPR025110">
    <property type="entry name" value="AMP-bd_C"/>
</dbReference>
<dbReference type="Gene3D" id="3.40.50.980">
    <property type="match status" value="2"/>
</dbReference>
<dbReference type="GO" id="GO:0043041">
    <property type="term" value="P:amino acid activation for nonribosomal peptide biosynthetic process"/>
    <property type="evidence" value="ECO:0007669"/>
    <property type="project" value="TreeGrafter"/>
</dbReference>
<dbReference type="PANTHER" id="PTHR45527:SF1">
    <property type="entry name" value="FATTY ACID SYNTHASE"/>
    <property type="match status" value="1"/>
</dbReference>
<dbReference type="Gene3D" id="3.30.300.30">
    <property type="match status" value="1"/>
</dbReference>
<evidence type="ECO:0000313" key="5">
    <source>
        <dbReference type="Proteomes" id="UP000266677"/>
    </source>
</evidence>
<dbReference type="PROSITE" id="PS00455">
    <property type="entry name" value="AMP_BINDING"/>
    <property type="match status" value="1"/>
</dbReference>
<gene>
    <name evidence="4" type="ORF">D5S18_24680</name>
</gene>
<reference evidence="4 5" key="1">
    <citation type="submission" date="2018-09" db="EMBL/GenBank/DDBJ databases">
        <title>YIM PH21274 draft genome.</title>
        <authorList>
            <person name="Miao C."/>
        </authorList>
    </citation>
    <scope>NUCLEOTIDE SEQUENCE [LARGE SCALE GENOMIC DNA]</scope>
    <source>
        <strain evidence="4 5">YIM PH 21724</strain>
    </source>
</reference>
<organism evidence="4 5">
    <name type="scientific">Nocardia panacis</name>
    <dbReference type="NCBI Taxonomy" id="2340916"/>
    <lineage>
        <taxon>Bacteria</taxon>
        <taxon>Bacillati</taxon>
        <taxon>Actinomycetota</taxon>
        <taxon>Actinomycetes</taxon>
        <taxon>Mycobacteriales</taxon>
        <taxon>Nocardiaceae</taxon>
        <taxon>Nocardia</taxon>
    </lineage>
</organism>
<dbReference type="GO" id="GO:0044550">
    <property type="term" value="P:secondary metabolite biosynthetic process"/>
    <property type="evidence" value="ECO:0007669"/>
    <property type="project" value="TreeGrafter"/>
</dbReference>
<dbReference type="Proteomes" id="UP000266677">
    <property type="component" value="Unassembled WGS sequence"/>
</dbReference>
<accession>A0A3A4KHN7</accession>
<comment type="caution">
    <text evidence="4">The sequence shown here is derived from an EMBL/GenBank/DDBJ whole genome shotgun (WGS) entry which is preliminary data.</text>
</comment>
<dbReference type="OrthoDB" id="9778690at2"/>
<dbReference type="InterPro" id="IPR010071">
    <property type="entry name" value="AA_adenyl_dom"/>
</dbReference>
<name>A0A3A4KHN7_9NOCA</name>
<dbReference type="GO" id="GO:0005737">
    <property type="term" value="C:cytoplasm"/>
    <property type="evidence" value="ECO:0007669"/>
    <property type="project" value="TreeGrafter"/>
</dbReference>
<evidence type="ECO:0000259" key="3">
    <source>
        <dbReference type="Pfam" id="PF13193"/>
    </source>
</evidence>
<dbReference type="Pfam" id="PF13193">
    <property type="entry name" value="AMP-binding_C"/>
    <property type="match status" value="1"/>
</dbReference>
<proteinExistence type="predicted"/>
<dbReference type="InterPro" id="IPR020845">
    <property type="entry name" value="AMP-binding_CS"/>
</dbReference>
<keyword evidence="5" id="KW-1185">Reference proteome</keyword>
<evidence type="ECO:0000313" key="4">
    <source>
        <dbReference type="EMBL" id="RJO72340.1"/>
    </source>
</evidence>